<dbReference type="GO" id="GO:0003700">
    <property type="term" value="F:DNA-binding transcription factor activity"/>
    <property type="evidence" value="ECO:0007669"/>
    <property type="project" value="InterPro"/>
</dbReference>
<accession>A0A512NIQ1</accession>
<evidence type="ECO:0000256" key="2">
    <source>
        <dbReference type="ARBA" id="ARBA00008711"/>
    </source>
</evidence>
<evidence type="ECO:0000259" key="10">
    <source>
        <dbReference type="PROSITE" id="PS01124"/>
    </source>
</evidence>
<keyword evidence="8" id="KW-0234">DNA repair</keyword>
<protein>
    <recommendedName>
        <fullName evidence="3">methylated-DNA--[protein]-cysteine S-methyltransferase</fullName>
        <ecNumber evidence="3">2.1.1.63</ecNumber>
    </recommendedName>
</protein>
<dbReference type="RefSeq" id="WP_147154220.1">
    <property type="nucleotide sequence ID" value="NZ_BKAJ01000111.1"/>
</dbReference>
<reference evidence="11 12" key="1">
    <citation type="submission" date="2019-07" db="EMBL/GenBank/DDBJ databases">
        <title>Whole genome shotgun sequence of Reyranella soli NBRC 108950.</title>
        <authorList>
            <person name="Hosoyama A."/>
            <person name="Uohara A."/>
            <person name="Ohji S."/>
            <person name="Ichikawa N."/>
        </authorList>
    </citation>
    <scope>NUCLEOTIDE SEQUENCE [LARGE SCALE GENOMIC DNA]</scope>
    <source>
        <strain evidence="11 12">NBRC 108950</strain>
    </source>
</reference>
<proteinExistence type="inferred from homology"/>
<comment type="catalytic activity">
    <reaction evidence="1">
        <text>a 4-O-methyl-thymidine in DNA + L-cysteinyl-[protein] = a thymidine in DNA + S-methyl-L-cysteinyl-[protein]</text>
        <dbReference type="Rhea" id="RHEA:53428"/>
        <dbReference type="Rhea" id="RHEA-COMP:10131"/>
        <dbReference type="Rhea" id="RHEA-COMP:10132"/>
        <dbReference type="Rhea" id="RHEA-COMP:13555"/>
        <dbReference type="Rhea" id="RHEA-COMP:13556"/>
        <dbReference type="ChEBI" id="CHEBI:29950"/>
        <dbReference type="ChEBI" id="CHEBI:82612"/>
        <dbReference type="ChEBI" id="CHEBI:137386"/>
        <dbReference type="ChEBI" id="CHEBI:137387"/>
        <dbReference type="EC" id="2.1.1.63"/>
    </reaction>
</comment>
<keyword evidence="4" id="KW-0489">Methyltransferase</keyword>
<organism evidence="11 12">
    <name type="scientific">Reyranella soli</name>
    <dbReference type="NCBI Taxonomy" id="1230389"/>
    <lineage>
        <taxon>Bacteria</taxon>
        <taxon>Pseudomonadati</taxon>
        <taxon>Pseudomonadota</taxon>
        <taxon>Alphaproteobacteria</taxon>
        <taxon>Hyphomicrobiales</taxon>
        <taxon>Reyranellaceae</taxon>
        <taxon>Reyranella</taxon>
    </lineage>
</organism>
<dbReference type="PROSITE" id="PS01124">
    <property type="entry name" value="HTH_ARAC_FAMILY_2"/>
    <property type="match status" value="1"/>
</dbReference>
<dbReference type="InterPro" id="IPR036217">
    <property type="entry name" value="MethylDNA_cys_MeTrfase_DNAb"/>
</dbReference>
<dbReference type="GO" id="GO:0003908">
    <property type="term" value="F:methylated-DNA-[protein]-cysteine S-methyltransferase activity"/>
    <property type="evidence" value="ECO:0007669"/>
    <property type="project" value="UniProtKB-EC"/>
</dbReference>
<dbReference type="Gene3D" id="1.10.10.60">
    <property type="entry name" value="Homeodomain-like"/>
    <property type="match status" value="1"/>
</dbReference>
<dbReference type="GO" id="GO:0006281">
    <property type="term" value="P:DNA repair"/>
    <property type="evidence" value="ECO:0007669"/>
    <property type="project" value="UniProtKB-KW"/>
</dbReference>
<dbReference type="SMART" id="SM00342">
    <property type="entry name" value="HTH_ARAC"/>
    <property type="match status" value="1"/>
</dbReference>
<dbReference type="GO" id="GO:0032259">
    <property type="term" value="P:methylation"/>
    <property type="evidence" value="ECO:0007669"/>
    <property type="project" value="UniProtKB-KW"/>
</dbReference>
<keyword evidence="12" id="KW-1185">Reference proteome</keyword>
<evidence type="ECO:0000256" key="8">
    <source>
        <dbReference type="ARBA" id="ARBA00023204"/>
    </source>
</evidence>
<evidence type="ECO:0000313" key="12">
    <source>
        <dbReference type="Proteomes" id="UP000321058"/>
    </source>
</evidence>
<dbReference type="NCBIfam" id="TIGR00589">
    <property type="entry name" value="ogt"/>
    <property type="match status" value="1"/>
</dbReference>
<dbReference type="EC" id="2.1.1.63" evidence="3"/>
<dbReference type="Pfam" id="PF01035">
    <property type="entry name" value="DNA_binding_1"/>
    <property type="match status" value="1"/>
</dbReference>
<comment type="caution">
    <text evidence="11">The sequence shown here is derived from an EMBL/GenBank/DDBJ whole genome shotgun (WGS) entry which is preliminary data.</text>
</comment>
<dbReference type="InterPro" id="IPR018060">
    <property type="entry name" value="HTH_AraC"/>
</dbReference>
<evidence type="ECO:0000256" key="9">
    <source>
        <dbReference type="ARBA" id="ARBA00049348"/>
    </source>
</evidence>
<evidence type="ECO:0000256" key="6">
    <source>
        <dbReference type="ARBA" id="ARBA00022763"/>
    </source>
</evidence>
<dbReference type="PANTHER" id="PTHR10815:SF5">
    <property type="entry name" value="METHYLATED-DNA--PROTEIN-CYSTEINE METHYLTRANSFERASE"/>
    <property type="match status" value="1"/>
</dbReference>
<dbReference type="GO" id="GO:0043565">
    <property type="term" value="F:sequence-specific DNA binding"/>
    <property type="evidence" value="ECO:0007669"/>
    <property type="project" value="InterPro"/>
</dbReference>
<evidence type="ECO:0000313" key="11">
    <source>
        <dbReference type="EMBL" id="GEP58829.1"/>
    </source>
</evidence>
<name>A0A512NIQ1_9HYPH</name>
<dbReference type="PANTHER" id="PTHR10815">
    <property type="entry name" value="METHYLATED-DNA--PROTEIN-CYSTEINE METHYLTRANSFERASE"/>
    <property type="match status" value="1"/>
</dbReference>
<dbReference type="InterPro" id="IPR014048">
    <property type="entry name" value="MethylDNA_cys_MeTrfase_DNA-bd"/>
</dbReference>
<dbReference type="SUPFAM" id="SSF57884">
    <property type="entry name" value="Ada DNA repair protein, N-terminal domain (N-Ada 10)"/>
    <property type="match status" value="1"/>
</dbReference>
<sequence length="382" mass="41254">MTQHSLSLPTLALASKTHPDALLADALPDEATCWQAVQRRDRGYNGRFWFSVRTTGVYCLPSCAARPPLRRNVDFHASPDAAEAAGFRACKRCKPRDWQADVGLSKPVAQACKLFDSTDGDTPPSLAEVARKVGLTAGALSKRFIAELGVNPRDWLAARKRQRFRKALREGEGVADALYGAGYGSPSRVYETSDKALGMTPATYAKGGAGAHIDYTTVDSDYGRVLVAATQKGIAAVFLGDNDRALENDLKHDFPAADITRNDDVLAARVKGVLARLYGRKPSALDAADVPLDIVGTAFQWKVWKELTRIPSGETRTYGEIARRIGAPSSARAVGRACATNQAAGVIPCHRAVGASGDLTGYRWGVARKERLLADERRRSNT</sequence>
<dbReference type="InterPro" id="IPR036631">
    <property type="entry name" value="MGMT_N_sf"/>
</dbReference>
<dbReference type="AlphaFoldDB" id="A0A512NIQ1"/>
<dbReference type="Proteomes" id="UP000321058">
    <property type="component" value="Unassembled WGS sequence"/>
</dbReference>
<dbReference type="Gene3D" id="3.40.10.10">
    <property type="entry name" value="DNA Methylphosphotriester Repair Domain"/>
    <property type="match status" value="1"/>
</dbReference>
<dbReference type="NCBIfam" id="NF011964">
    <property type="entry name" value="PRK15435.1"/>
    <property type="match status" value="1"/>
</dbReference>
<gene>
    <name evidence="11" type="ORF">RSO01_59950</name>
</gene>
<dbReference type="InterPro" id="IPR036388">
    <property type="entry name" value="WH-like_DNA-bd_sf"/>
</dbReference>
<dbReference type="Gene3D" id="1.10.10.10">
    <property type="entry name" value="Winged helix-like DNA-binding domain superfamily/Winged helix DNA-binding domain"/>
    <property type="match status" value="1"/>
</dbReference>
<dbReference type="EMBL" id="BKAJ01000111">
    <property type="protein sequence ID" value="GEP58829.1"/>
    <property type="molecule type" value="Genomic_DNA"/>
</dbReference>
<keyword evidence="7" id="KW-0010">Activator</keyword>
<dbReference type="OrthoDB" id="9802228at2"/>
<dbReference type="Pfam" id="PF12833">
    <property type="entry name" value="HTH_18"/>
    <property type="match status" value="1"/>
</dbReference>
<dbReference type="GO" id="GO:0008270">
    <property type="term" value="F:zinc ion binding"/>
    <property type="evidence" value="ECO:0007669"/>
    <property type="project" value="InterPro"/>
</dbReference>
<feature type="domain" description="HTH araC/xylS-type" evidence="10">
    <location>
        <begin position="109"/>
        <end position="207"/>
    </location>
</feature>
<keyword evidence="6" id="KW-0227">DNA damage</keyword>
<dbReference type="InterPro" id="IPR004026">
    <property type="entry name" value="Ada_DNA_repair_Zn-bd"/>
</dbReference>
<dbReference type="SUPFAM" id="SSF46767">
    <property type="entry name" value="Methylated DNA-protein cysteine methyltransferase, C-terminal domain"/>
    <property type="match status" value="1"/>
</dbReference>
<evidence type="ECO:0000256" key="7">
    <source>
        <dbReference type="ARBA" id="ARBA00023159"/>
    </source>
</evidence>
<dbReference type="Gene3D" id="3.30.160.70">
    <property type="entry name" value="Methylated DNA-protein cysteine methyltransferase domain"/>
    <property type="match status" value="1"/>
</dbReference>
<evidence type="ECO:0000256" key="4">
    <source>
        <dbReference type="ARBA" id="ARBA00022603"/>
    </source>
</evidence>
<evidence type="ECO:0000256" key="3">
    <source>
        <dbReference type="ARBA" id="ARBA00011918"/>
    </source>
</evidence>
<dbReference type="SUPFAM" id="SSF53155">
    <property type="entry name" value="Methylated DNA-protein cysteine methyltransferase domain"/>
    <property type="match status" value="1"/>
</dbReference>
<dbReference type="InterPro" id="IPR035451">
    <property type="entry name" value="Ada-like_dom_sf"/>
</dbReference>
<dbReference type="Pfam" id="PF02805">
    <property type="entry name" value="Ada_Zn_binding"/>
    <property type="match status" value="1"/>
</dbReference>
<evidence type="ECO:0000256" key="5">
    <source>
        <dbReference type="ARBA" id="ARBA00022679"/>
    </source>
</evidence>
<comment type="catalytic activity">
    <reaction evidence="9">
        <text>a 6-O-methyl-2'-deoxyguanosine in DNA + L-cysteinyl-[protein] = S-methyl-L-cysteinyl-[protein] + a 2'-deoxyguanosine in DNA</text>
        <dbReference type="Rhea" id="RHEA:24000"/>
        <dbReference type="Rhea" id="RHEA-COMP:10131"/>
        <dbReference type="Rhea" id="RHEA-COMP:10132"/>
        <dbReference type="Rhea" id="RHEA-COMP:11367"/>
        <dbReference type="Rhea" id="RHEA-COMP:11368"/>
        <dbReference type="ChEBI" id="CHEBI:29950"/>
        <dbReference type="ChEBI" id="CHEBI:82612"/>
        <dbReference type="ChEBI" id="CHEBI:85445"/>
        <dbReference type="ChEBI" id="CHEBI:85448"/>
        <dbReference type="EC" id="2.1.1.63"/>
    </reaction>
</comment>
<dbReference type="CDD" id="cd06445">
    <property type="entry name" value="ATase"/>
    <property type="match status" value="1"/>
</dbReference>
<comment type="similarity">
    <text evidence="2">Belongs to the MGMT family.</text>
</comment>
<keyword evidence="5" id="KW-0808">Transferase</keyword>
<evidence type="ECO:0000256" key="1">
    <source>
        <dbReference type="ARBA" id="ARBA00001286"/>
    </source>
</evidence>
<dbReference type="FunFam" id="1.10.10.10:FF:000214">
    <property type="entry name" value="Methylated-DNA--protein-cysteine methyltransferase"/>
    <property type="match status" value="1"/>
</dbReference>